<dbReference type="AlphaFoldDB" id="A0A4Q4ZCU8"/>
<proteinExistence type="predicted"/>
<evidence type="ECO:0000256" key="4">
    <source>
        <dbReference type="ARBA" id="ARBA00023136"/>
    </source>
</evidence>
<feature type="transmembrane region" description="Helical" evidence="6">
    <location>
        <begin position="78"/>
        <end position="96"/>
    </location>
</feature>
<feature type="transmembrane region" description="Helical" evidence="6">
    <location>
        <begin position="475"/>
        <end position="495"/>
    </location>
</feature>
<evidence type="ECO:0000256" key="5">
    <source>
        <dbReference type="SAM" id="MobiDB-lite"/>
    </source>
</evidence>
<feature type="transmembrane region" description="Helical" evidence="6">
    <location>
        <begin position="201"/>
        <end position="218"/>
    </location>
</feature>
<evidence type="ECO:0000313" key="9">
    <source>
        <dbReference type="Proteomes" id="UP000295198"/>
    </source>
</evidence>
<dbReference type="InterPro" id="IPR020846">
    <property type="entry name" value="MFS_dom"/>
</dbReference>
<reference evidence="8 9" key="1">
    <citation type="submission" date="2019-01" db="EMBL/GenBank/DDBJ databases">
        <title>Nocardioides guangzhouensis sp. nov., an actinobacterium isolated from soil.</title>
        <authorList>
            <person name="Fu Y."/>
            <person name="Cai Y."/>
            <person name="Lin Z."/>
            <person name="Chen P."/>
        </authorList>
    </citation>
    <scope>NUCLEOTIDE SEQUENCE [LARGE SCALE GENOMIC DNA]</scope>
    <source>
        <strain evidence="8 9">130</strain>
    </source>
</reference>
<keyword evidence="4 6" id="KW-0472">Membrane</keyword>
<dbReference type="Gene3D" id="1.20.1720.10">
    <property type="entry name" value="Multidrug resistance protein D"/>
    <property type="match status" value="1"/>
</dbReference>
<feature type="transmembrane region" description="Helical" evidence="6">
    <location>
        <begin position="102"/>
        <end position="125"/>
    </location>
</feature>
<feature type="transmembrane region" description="Helical" evidence="6">
    <location>
        <begin position="51"/>
        <end position="71"/>
    </location>
</feature>
<keyword evidence="9" id="KW-1185">Reference proteome</keyword>
<feature type="region of interest" description="Disordered" evidence="5">
    <location>
        <begin position="500"/>
        <end position="539"/>
    </location>
</feature>
<protein>
    <submittedName>
        <fullName evidence="8">MFS transporter</fullName>
    </submittedName>
</protein>
<feature type="transmembrane region" description="Helical" evidence="6">
    <location>
        <begin position="230"/>
        <end position="250"/>
    </location>
</feature>
<evidence type="ECO:0000256" key="6">
    <source>
        <dbReference type="SAM" id="Phobius"/>
    </source>
</evidence>
<dbReference type="PANTHER" id="PTHR42718:SF42">
    <property type="entry name" value="EXPORT PROTEIN"/>
    <property type="match status" value="1"/>
</dbReference>
<dbReference type="CDD" id="cd17321">
    <property type="entry name" value="MFS_MMR_MDR_like"/>
    <property type="match status" value="1"/>
</dbReference>
<feature type="domain" description="Major facilitator superfamily (MFS) profile" evidence="7">
    <location>
        <begin position="13"/>
        <end position="499"/>
    </location>
</feature>
<evidence type="ECO:0000313" key="8">
    <source>
        <dbReference type="EMBL" id="RYP85823.1"/>
    </source>
</evidence>
<feature type="compositionally biased region" description="Basic and acidic residues" evidence="5">
    <location>
        <begin position="507"/>
        <end position="525"/>
    </location>
</feature>
<name>A0A4Q4ZCU8_9ACTN</name>
<dbReference type="GO" id="GO:0022857">
    <property type="term" value="F:transmembrane transporter activity"/>
    <property type="evidence" value="ECO:0007669"/>
    <property type="project" value="InterPro"/>
</dbReference>
<dbReference type="SUPFAM" id="SSF103473">
    <property type="entry name" value="MFS general substrate transporter"/>
    <property type="match status" value="1"/>
</dbReference>
<dbReference type="EMBL" id="SDKM01000014">
    <property type="protein sequence ID" value="RYP85823.1"/>
    <property type="molecule type" value="Genomic_DNA"/>
</dbReference>
<comment type="caution">
    <text evidence="8">The sequence shown here is derived from an EMBL/GenBank/DDBJ whole genome shotgun (WGS) entry which is preliminary data.</text>
</comment>
<dbReference type="Proteomes" id="UP000295198">
    <property type="component" value="Unassembled WGS sequence"/>
</dbReference>
<dbReference type="InterPro" id="IPR036259">
    <property type="entry name" value="MFS_trans_sf"/>
</dbReference>
<gene>
    <name evidence="8" type="ORF">EKO23_10930</name>
</gene>
<feature type="transmembrane region" description="Helical" evidence="6">
    <location>
        <begin position="332"/>
        <end position="350"/>
    </location>
</feature>
<dbReference type="GO" id="GO:0005886">
    <property type="term" value="C:plasma membrane"/>
    <property type="evidence" value="ECO:0007669"/>
    <property type="project" value="UniProtKB-SubCell"/>
</dbReference>
<evidence type="ECO:0000256" key="3">
    <source>
        <dbReference type="ARBA" id="ARBA00022989"/>
    </source>
</evidence>
<feature type="transmembrane region" description="Helical" evidence="6">
    <location>
        <begin position="137"/>
        <end position="156"/>
    </location>
</feature>
<dbReference type="OrthoDB" id="9781469at2"/>
<dbReference type="Pfam" id="PF07690">
    <property type="entry name" value="MFS_1"/>
    <property type="match status" value="1"/>
</dbReference>
<accession>A0A4Q4ZCU8</accession>
<keyword evidence="2 6" id="KW-0812">Transmembrane</keyword>
<sequence>MPAHDPTTQSRGVLAVVLLSLGLVVAAVPALNVALPDLAADTDASMSQLQWIVDAYALVFAGLLLPAGALGDRYGRKPVLVAGLVVFAAGAALAALTSSPEVLIALRGLMGVGAALVMPTTLSIITSSFPREQRGKAVGAWIGVAGAGAVLGLLASGLLLEVWGWQSVFWFSAVVGLAVAARAVRRIPDSRDEGAPRVDHVGAVLSVLALAGIVFAAIEGPVRGWTDPLTLGALGVGAAGLVAWVVWGLVAEEPLLDPRLFARRDFSSGVLSITLQFFVFFGFIFLVVQYVQLVLGYSPLEAGLALVPMAMVLGGLSRRVPHLAARVSRRPLAVAGLLLMATGMLVVSQLDTGSSYWLLLAGLVPVGAGMALATAPATTDIVSALPASKQGVASAVNDAAREVGGTLGIAVLGSLLNQQYRAGVADAAPAGAPSHLVDAARESLAAALGIAAHLGEAGSGLAAGARAAFVDGMGLAYLTSAGLLVAAAAVLLVAIPGGRRTAPVQQDRSRSEVDRTDPGADRDADSEADTEADTVGASR</sequence>
<comment type="subcellular location">
    <subcellularLocation>
        <location evidence="1">Cell membrane</location>
        <topology evidence="1">Multi-pass membrane protein</topology>
    </subcellularLocation>
</comment>
<feature type="transmembrane region" description="Helical" evidence="6">
    <location>
        <begin position="12"/>
        <end position="31"/>
    </location>
</feature>
<dbReference type="PANTHER" id="PTHR42718">
    <property type="entry name" value="MAJOR FACILITATOR SUPERFAMILY MULTIDRUG TRANSPORTER MFSC"/>
    <property type="match status" value="1"/>
</dbReference>
<dbReference type="RefSeq" id="WP_134717142.1">
    <property type="nucleotide sequence ID" value="NZ_SDKM01000014.1"/>
</dbReference>
<evidence type="ECO:0000256" key="1">
    <source>
        <dbReference type="ARBA" id="ARBA00004651"/>
    </source>
</evidence>
<evidence type="ECO:0000256" key="2">
    <source>
        <dbReference type="ARBA" id="ARBA00022692"/>
    </source>
</evidence>
<dbReference type="Gene3D" id="1.20.1250.20">
    <property type="entry name" value="MFS general substrate transporter like domains"/>
    <property type="match status" value="1"/>
</dbReference>
<dbReference type="PROSITE" id="PS50850">
    <property type="entry name" value="MFS"/>
    <property type="match status" value="1"/>
</dbReference>
<feature type="transmembrane region" description="Helical" evidence="6">
    <location>
        <begin position="302"/>
        <end position="320"/>
    </location>
</feature>
<organism evidence="8 9">
    <name type="scientific">Nocardioides guangzhouensis</name>
    <dbReference type="NCBI Taxonomy" id="2497878"/>
    <lineage>
        <taxon>Bacteria</taxon>
        <taxon>Bacillati</taxon>
        <taxon>Actinomycetota</taxon>
        <taxon>Actinomycetes</taxon>
        <taxon>Propionibacteriales</taxon>
        <taxon>Nocardioidaceae</taxon>
        <taxon>Nocardioides</taxon>
    </lineage>
</organism>
<feature type="transmembrane region" description="Helical" evidence="6">
    <location>
        <begin position="356"/>
        <end position="375"/>
    </location>
</feature>
<keyword evidence="3 6" id="KW-1133">Transmembrane helix</keyword>
<dbReference type="InterPro" id="IPR011701">
    <property type="entry name" value="MFS"/>
</dbReference>
<feature type="transmembrane region" description="Helical" evidence="6">
    <location>
        <begin position="270"/>
        <end position="290"/>
    </location>
</feature>
<evidence type="ECO:0000259" key="7">
    <source>
        <dbReference type="PROSITE" id="PS50850"/>
    </source>
</evidence>